<sequence>MLTAFTAGLTVITATELLDKTFFIAMYLAMKHSRWLIFSAATSALAAMTILSVGLGQFASFLPKSTVHHLEIALFLGFGLKLIYDAYKMPVVDNCDRVLEEAEEVVSKAEGKLVAKSTGTIWLEGFLLTFIAEWGDRTQLATISLAIDKNPLGVTAGAVLGHAICTLIAVTCGKMLCGRITERQLTFIGGGLFVLFGILAVFEKS</sequence>
<evidence type="ECO:0000256" key="6">
    <source>
        <dbReference type="RuleBase" id="RU365102"/>
    </source>
</evidence>
<feature type="transmembrane region" description="Helical" evidence="6">
    <location>
        <begin position="35"/>
        <end position="55"/>
    </location>
</feature>
<comment type="similarity">
    <text evidence="2 6">Belongs to the GDT1 family.</text>
</comment>
<gene>
    <name evidence="7" type="ORF">CK510_11310</name>
</gene>
<comment type="caution">
    <text evidence="6">Lacks conserved residue(s) required for the propagation of feature annotation.</text>
</comment>
<evidence type="ECO:0000256" key="3">
    <source>
        <dbReference type="ARBA" id="ARBA00022692"/>
    </source>
</evidence>
<evidence type="ECO:0000313" key="8">
    <source>
        <dbReference type="Proteomes" id="UP000218238"/>
    </source>
</evidence>
<evidence type="ECO:0000256" key="5">
    <source>
        <dbReference type="ARBA" id="ARBA00023136"/>
    </source>
</evidence>
<keyword evidence="8" id="KW-1185">Reference proteome</keyword>
<feature type="transmembrane region" description="Helical" evidence="6">
    <location>
        <begin position="152"/>
        <end position="173"/>
    </location>
</feature>
<evidence type="ECO:0000256" key="1">
    <source>
        <dbReference type="ARBA" id="ARBA00004141"/>
    </source>
</evidence>
<reference evidence="7 8" key="1">
    <citation type="submission" date="2017-08" db="EMBL/GenBank/DDBJ databases">
        <title>Draft genome sequence of filamentous cyanobacterium Calothrix elsteri CCALA 953.</title>
        <authorList>
            <person name="Gagunashvili A.N."/>
            <person name="Elster J."/>
            <person name="Andresson O.S."/>
        </authorList>
    </citation>
    <scope>NUCLEOTIDE SEQUENCE [LARGE SCALE GENOMIC DNA]</scope>
    <source>
        <strain evidence="7 8">CCALA 953</strain>
    </source>
</reference>
<organism evidence="7 8">
    <name type="scientific">Brunnivagina elsteri CCALA 953</name>
    <dbReference type="NCBI Taxonomy" id="987040"/>
    <lineage>
        <taxon>Bacteria</taxon>
        <taxon>Bacillati</taxon>
        <taxon>Cyanobacteriota</taxon>
        <taxon>Cyanophyceae</taxon>
        <taxon>Nostocales</taxon>
        <taxon>Calotrichaceae</taxon>
        <taxon>Brunnivagina</taxon>
    </lineage>
</organism>
<comment type="subcellular location">
    <subcellularLocation>
        <location evidence="1 6">Membrane</location>
        <topology evidence="1 6">Multi-pass membrane protein</topology>
    </subcellularLocation>
</comment>
<name>A0A2A2TJR6_9CYAN</name>
<keyword evidence="5 6" id="KW-0472">Membrane</keyword>
<keyword evidence="3 6" id="KW-0812">Transmembrane</keyword>
<dbReference type="OrthoDB" id="9801356at2"/>
<dbReference type="PANTHER" id="PTHR12608:SF1">
    <property type="entry name" value="TRANSMEMBRANE PROTEIN 165"/>
    <property type="match status" value="1"/>
</dbReference>
<evidence type="ECO:0000256" key="4">
    <source>
        <dbReference type="ARBA" id="ARBA00022989"/>
    </source>
</evidence>
<feature type="transmembrane region" description="Helical" evidence="6">
    <location>
        <begin position="185"/>
        <end position="202"/>
    </location>
</feature>
<keyword evidence="4 6" id="KW-1133">Transmembrane helix</keyword>
<evidence type="ECO:0000256" key="2">
    <source>
        <dbReference type="ARBA" id="ARBA00009190"/>
    </source>
</evidence>
<dbReference type="EMBL" id="NTFS01000101">
    <property type="protein sequence ID" value="PAX55192.1"/>
    <property type="molecule type" value="Genomic_DNA"/>
</dbReference>
<evidence type="ECO:0000313" key="7">
    <source>
        <dbReference type="EMBL" id="PAX55192.1"/>
    </source>
</evidence>
<dbReference type="AlphaFoldDB" id="A0A2A2TJR6"/>
<dbReference type="Proteomes" id="UP000218238">
    <property type="component" value="Unassembled WGS sequence"/>
</dbReference>
<dbReference type="InterPro" id="IPR001727">
    <property type="entry name" value="GDT1-like"/>
</dbReference>
<comment type="caution">
    <text evidence="7">The sequence shown here is derived from an EMBL/GenBank/DDBJ whole genome shotgun (WGS) entry which is preliminary data.</text>
</comment>
<protein>
    <recommendedName>
        <fullName evidence="6">GDT1 family protein</fullName>
    </recommendedName>
</protein>
<proteinExistence type="inferred from homology"/>
<dbReference type="PANTHER" id="PTHR12608">
    <property type="entry name" value="TRANSMEMBRANE PROTEIN HTP-1 RELATED"/>
    <property type="match status" value="1"/>
</dbReference>
<accession>A0A2A2TJR6</accession>
<dbReference type="Pfam" id="PF01169">
    <property type="entry name" value="GDT1"/>
    <property type="match status" value="2"/>
</dbReference>
<dbReference type="GO" id="GO:0046873">
    <property type="term" value="F:metal ion transmembrane transporter activity"/>
    <property type="evidence" value="ECO:0007669"/>
    <property type="project" value="InterPro"/>
</dbReference>
<dbReference type="RefSeq" id="WP_095721799.1">
    <property type="nucleotide sequence ID" value="NZ_NTFS01000101.1"/>
</dbReference>
<dbReference type="GO" id="GO:0016020">
    <property type="term" value="C:membrane"/>
    <property type="evidence" value="ECO:0007669"/>
    <property type="project" value="UniProtKB-SubCell"/>
</dbReference>